<feature type="domain" description="Peptidase M4 C-terminal" evidence="5">
    <location>
        <begin position="9"/>
        <end position="112"/>
    </location>
</feature>
<evidence type="ECO:0000313" key="7">
    <source>
        <dbReference type="Proteomes" id="UP000308444"/>
    </source>
</evidence>
<evidence type="ECO:0000256" key="1">
    <source>
        <dbReference type="ARBA" id="ARBA00022670"/>
    </source>
</evidence>
<evidence type="ECO:0000256" key="2">
    <source>
        <dbReference type="ARBA" id="ARBA00022801"/>
    </source>
</evidence>
<dbReference type="Gene3D" id="1.10.390.10">
    <property type="entry name" value="Neutral Protease Domain 2"/>
    <property type="match status" value="1"/>
</dbReference>
<keyword evidence="2" id="KW-0378">Hydrolase</keyword>
<dbReference type="AlphaFoldDB" id="A0A9X9A214"/>
<reference evidence="6 7" key="1">
    <citation type="journal article" date="2019" name="Environ. Microbiol.">
        <title>An active ?-lactamase is a part of an orchestrated cell wall stress resistance network of Bacillus subtilis and related rhizosphere species.</title>
        <authorList>
            <person name="Bucher T."/>
            <person name="Keren-Paz A."/>
            <person name="Hausser J."/>
            <person name="Olender T."/>
            <person name="Cytryn E."/>
            <person name="Kolodkin-Gal I."/>
        </authorList>
    </citation>
    <scope>NUCLEOTIDE SEQUENCE [LARGE SCALE GENOMIC DNA]</scope>
    <source>
        <strain evidence="6 7">I32</strain>
    </source>
</reference>
<dbReference type="PANTHER" id="PTHR33794:SF3">
    <property type="entry name" value="NEUTRAL PROTEASE B"/>
    <property type="match status" value="1"/>
</dbReference>
<protein>
    <submittedName>
        <fullName evidence="6">Peptidase M4 family protein</fullName>
    </submittedName>
</protein>
<proteinExistence type="predicted"/>
<keyword evidence="1" id="KW-0645">Protease</keyword>
<dbReference type="GO" id="GO:0006508">
    <property type="term" value="P:proteolysis"/>
    <property type="evidence" value="ECO:0007669"/>
    <property type="project" value="UniProtKB-KW"/>
</dbReference>
<dbReference type="SUPFAM" id="SSF55486">
    <property type="entry name" value="Metalloproteases ('zincins'), catalytic domain"/>
    <property type="match status" value="1"/>
</dbReference>
<dbReference type="EMBL" id="SZOH01003367">
    <property type="protein sequence ID" value="TKI90731.1"/>
    <property type="molecule type" value="Genomic_DNA"/>
</dbReference>
<evidence type="ECO:0000256" key="3">
    <source>
        <dbReference type="ARBA" id="ARBA00022833"/>
    </source>
</evidence>
<keyword evidence="3" id="KW-0862">Zinc</keyword>
<organism evidence="6 7">
    <name type="scientific">Bacillus cereus</name>
    <dbReference type="NCBI Taxonomy" id="1396"/>
    <lineage>
        <taxon>Bacteria</taxon>
        <taxon>Bacillati</taxon>
        <taxon>Bacillota</taxon>
        <taxon>Bacilli</taxon>
        <taxon>Bacillales</taxon>
        <taxon>Bacillaceae</taxon>
        <taxon>Bacillus</taxon>
        <taxon>Bacillus cereus group</taxon>
    </lineage>
</organism>
<dbReference type="InterPro" id="IPR027268">
    <property type="entry name" value="Peptidase_M4/M1_CTD_sf"/>
</dbReference>
<accession>A0A9X9A214</accession>
<comment type="caution">
    <text evidence="6">The sequence shown here is derived from an EMBL/GenBank/DDBJ whole genome shotgun (WGS) entry which is preliminary data.</text>
</comment>
<evidence type="ECO:0000259" key="5">
    <source>
        <dbReference type="Pfam" id="PF02868"/>
    </source>
</evidence>
<sequence length="113" mass="12542">PNPLDPTVGYPDHYRNYYSGPYDNGGVHINSSINNKAAYLLSEGGWHYGVEVNGVGREATEKIYYRALTKYLTAKSNFKMMRQAALQAADDLYGKNSKEVQAVTKAYDAVGIE</sequence>
<dbReference type="Proteomes" id="UP000308444">
    <property type="component" value="Unassembled WGS sequence"/>
</dbReference>
<feature type="non-terminal residue" evidence="6">
    <location>
        <position position="1"/>
    </location>
</feature>
<dbReference type="PANTHER" id="PTHR33794">
    <property type="entry name" value="BACILLOLYSIN"/>
    <property type="match status" value="1"/>
</dbReference>
<dbReference type="InterPro" id="IPR001570">
    <property type="entry name" value="Peptidase_M4_C_domain"/>
</dbReference>
<name>A0A9X9A214_BACCE</name>
<dbReference type="GO" id="GO:0004222">
    <property type="term" value="F:metalloendopeptidase activity"/>
    <property type="evidence" value="ECO:0007669"/>
    <property type="project" value="InterPro"/>
</dbReference>
<dbReference type="InterPro" id="IPR050728">
    <property type="entry name" value="Zinc_Metalloprotease_M4"/>
</dbReference>
<gene>
    <name evidence="6" type="ORF">FC695_33895</name>
</gene>
<keyword evidence="4" id="KW-0482">Metalloprotease</keyword>
<evidence type="ECO:0000313" key="6">
    <source>
        <dbReference type="EMBL" id="TKI90731.1"/>
    </source>
</evidence>
<evidence type="ECO:0000256" key="4">
    <source>
        <dbReference type="ARBA" id="ARBA00023049"/>
    </source>
</evidence>
<dbReference type="Pfam" id="PF02868">
    <property type="entry name" value="Peptidase_M4_C"/>
    <property type="match status" value="1"/>
</dbReference>